<dbReference type="PROSITE" id="PS50965">
    <property type="entry name" value="NERD"/>
    <property type="match status" value="1"/>
</dbReference>
<keyword evidence="4" id="KW-1185">Reference proteome</keyword>
<evidence type="ECO:0000256" key="1">
    <source>
        <dbReference type="SAM" id="Phobius"/>
    </source>
</evidence>
<dbReference type="RefSeq" id="WP_346760460.1">
    <property type="nucleotide sequence ID" value="NZ_JAUJEB010000006.1"/>
</dbReference>
<dbReference type="InterPro" id="IPR011528">
    <property type="entry name" value="NERD"/>
</dbReference>
<name>A0ABT8LFJ1_9BACT</name>
<dbReference type="Pfam" id="PF08378">
    <property type="entry name" value="NERD"/>
    <property type="match status" value="1"/>
</dbReference>
<proteinExistence type="predicted"/>
<reference evidence="3" key="1">
    <citation type="submission" date="2023-06" db="EMBL/GenBank/DDBJ databases">
        <title>Genomic of Agaribacillus aureum.</title>
        <authorList>
            <person name="Wang G."/>
        </authorList>
    </citation>
    <scope>NUCLEOTIDE SEQUENCE</scope>
    <source>
        <strain evidence="3">BMA12</strain>
    </source>
</reference>
<keyword evidence="1" id="KW-1133">Transmembrane helix</keyword>
<sequence>MNANLILILIAIFVVYKIVIFVYRLNAPKIKGAKGESRVARRLEKLKSEEYNVFNDVLIRTDSRSSQIDHIVISIYGIFVIETKNYSGWIHGHENSEYWTQTIYRNKTKFRNPIRQNRGHIYALNEVFSDFKQVVYHPIIVFSGKAKLKNVYSEIPVIYGRQLLRTIKKKRGTLNLSIDEVNSITDKLNEVRIHGKREKKEHIRQVRNHIYERKQNEKSSNCPRCGGNLVVRQGQFGNFYGCSNYPKCRYTKKI</sequence>
<organism evidence="3 4">
    <name type="scientific">Agaribacillus aureus</name>
    <dbReference type="NCBI Taxonomy" id="3051825"/>
    <lineage>
        <taxon>Bacteria</taxon>
        <taxon>Pseudomonadati</taxon>
        <taxon>Bacteroidota</taxon>
        <taxon>Cytophagia</taxon>
        <taxon>Cytophagales</taxon>
        <taxon>Splendidivirgaceae</taxon>
        <taxon>Agaribacillus</taxon>
    </lineage>
</organism>
<dbReference type="EMBL" id="JAUJEB010000006">
    <property type="protein sequence ID" value="MDN5215121.1"/>
    <property type="molecule type" value="Genomic_DNA"/>
</dbReference>
<comment type="caution">
    <text evidence="3">The sequence shown here is derived from an EMBL/GenBank/DDBJ whole genome shotgun (WGS) entry which is preliminary data.</text>
</comment>
<accession>A0ABT8LFJ1</accession>
<feature type="transmembrane region" description="Helical" evidence="1">
    <location>
        <begin position="6"/>
        <end position="25"/>
    </location>
</feature>
<dbReference type="Gene3D" id="3.30.65.10">
    <property type="entry name" value="Bacterial Topoisomerase I, domain 1"/>
    <property type="match status" value="1"/>
</dbReference>
<dbReference type="SUPFAM" id="SSF57783">
    <property type="entry name" value="Zinc beta-ribbon"/>
    <property type="match status" value="1"/>
</dbReference>
<dbReference type="Proteomes" id="UP001172083">
    <property type="component" value="Unassembled WGS sequence"/>
</dbReference>
<dbReference type="Pfam" id="PF01396">
    <property type="entry name" value="Zn_ribbon_Top1"/>
    <property type="match status" value="1"/>
</dbReference>
<evidence type="ECO:0000313" key="4">
    <source>
        <dbReference type="Proteomes" id="UP001172083"/>
    </source>
</evidence>
<keyword evidence="1" id="KW-0812">Transmembrane</keyword>
<dbReference type="InterPro" id="IPR013498">
    <property type="entry name" value="Topo_IA_Znf"/>
</dbReference>
<gene>
    <name evidence="3" type="ORF">QQ020_23775</name>
</gene>
<protein>
    <submittedName>
        <fullName evidence="3">NERD domain-containing protein</fullName>
    </submittedName>
</protein>
<evidence type="ECO:0000259" key="2">
    <source>
        <dbReference type="PROSITE" id="PS50965"/>
    </source>
</evidence>
<evidence type="ECO:0000313" key="3">
    <source>
        <dbReference type="EMBL" id="MDN5215121.1"/>
    </source>
</evidence>
<keyword evidence="1" id="KW-0472">Membrane</keyword>
<feature type="domain" description="NERD" evidence="2">
    <location>
        <begin position="31"/>
        <end position="147"/>
    </location>
</feature>